<dbReference type="NCBIfam" id="TIGR04183">
    <property type="entry name" value="Por_Secre_tail"/>
    <property type="match status" value="1"/>
</dbReference>
<dbReference type="PANTHER" id="PTHR43002">
    <property type="entry name" value="GLYCOGEN DEBRANCHING ENZYME"/>
    <property type="match status" value="1"/>
</dbReference>
<sequence length="974" mass="107411">MKRLLPALLLGLLCVPVCAFAQLLTWTPLFPKDNDNITITLDATKGNQGLNNYSNPENIYVHVGVTTNLSNNGGQQWLYVNGPGGGAWGSATPALKATSLGNNKYQFTINNIRTFFGVPAGETIQKIGILFRDANADAGQVRKAANADGTDMYIPVYTANAAVRFTVPPFQPTFVPTPETITKAVNDNISLTANSNKPVTLNLYLNGTLIQTASAATSISATPTLTAGGNTTIIAEAIDGATSVKDSVKFFVNGGVTTAPLPTGVKDGINYLAGNTSVVLVLYAPNKGRVSVIGDFPGNNWTEQTSNQMKRTPDGNYWWLQIDGLTASTEYAFQYLVDGSLKIADPYTEKILDPSNDGFIPATVYPGLKAYPAGQTGIVSIVQTSAPTYNWKNNSFTGADKRNLIIYELLVRDFVATHSWQTMIDTLSYLQRLGINAIELMPVTEFEGNDSWGYNPSFSFAPDKYYGTKNKLKEFIDSCHSKKIAVIMDVVPNHVYGQSPLAQLYWNAAQNRPAANNPWLNEVQPHAFGFGDDFNHESAATKYFWKRMFDFWMREYKMDGFRMDFTKGLTQKASGNDAQFSAYDQSRVDILRSYGDTIWKNFPSAYIILEHLAATNEEQALQNLGFLLWGGKRDNVVFNEATMGYHNAGGSNLSSIVYNSAERGFSNPHLVAYMESHDEERLMYKNITYGNVSGSYSVKNDSIALRRMEAASSLFFMVPGPKMIWQFGERGYDKSIFACPDNTIPQPYGNESCKLTPKEPRWQYMQDIKRQRLYDVTSALIKLRNTQTTMFNSTSFSYDLVGAVKYFKINSADLSALVVANLDVVVANASVSFQSAGTWYDYLTGGTITATGSLQTIPLQPGEYHVYLSKNIVNAVTTPVIDIDRPANELGALVYPNPASPASVLRVNLPRTAQLRAELQTMQGQAVRSVFSGTLSTGEHRIMLTDKINNLAAGIYLLKIESDRQHQYIKIMIP</sequence>
<dbReference type="CDD" id="cd11350">
    <property type="entry name" value="AmyAc_4"/>
    <property type="match status" value="1"/>
</dbReference>
<comment type="caution">
    <text evidence="4">The sequence shown here is derived from an EMBL/GenBank/DDBJ whole genome shotgun (WGS) entry which is preliminary data.</text>
</comment>
<protein>
    <submittedName>
        <fullName evidence="4">Alpha-amylase family glycosyl hydrolase</fullName>
    </submittedName>
</protein>
<dbReference type="InterPro" id="IPR017853">
    <property type="entry name" value="GH"/>
</dbReference>
<dbReference type="Proteomes" id="UP001165367">
    <property type="component" value="Unassembled WGS sequence"/>
</dbReference>
<dbReference type="Gene3D" id="3.20.20.80">
    <property type="entry name" value="Glycosidases"/>
    <property type="match status" value="1"/>
</dbReference>
<feature type="domain" description="Glycosyl hydrolase family 13 catalytic" evidence="3">
    <location>
        <begin position="408"/>
        <end position="784"/>
    </location>
</feature>
<feature type="signal peptide" evidence="2">
    <location>
        <begin position="1"/>
        <end position="21"/>
    </location>
</feature>
<name>A0ABS9KMX0_9BACT</name>
<dbReference type="GO" id="GO:0016787">
    <property type="term" value="F:hydrolase activity"/>
    <property type="evidence" value="ECO:0007669"/>
    <property type="project" value="UniProtKB-KW"/>
</dbReference>
<dbReference type="RefSeq" id="WP_237869242.1">
    <property type="nucleotide sequence ID" value="NZ_JAKLTR010000003.1"/>
</dbReference>
<feature type="chain" id="PRO_5045881194" evidence="2">
    <location>
        <begin position="22"/>
        <end position="974"/>
    </location>
</feature>
<dbReference type="InterPro" id="IPR006047">
    <property type="entry name" value="GH13_cat_dom"/>
</dbReference>
<comment type="similarity">
    <text evidence="1">Belongs to the glycosyl hydrolase 13 family.</text>
</comment>
<dbReference type="InterPro" id="IPR014756">
    <property type="entry name" value="Ig_E-set"/>
</dbReference>
<evidence type="ECO:0000256" key="1">
    <source>
        <dbReference type="ARBA" id="ARBA00008061"/>
    </source>
</evidence>
<evidence type="ECO:0000313" key="5">
    <source>
        <dbReference type="Proteomes" id="UP001165367"/>
    </source>
</evidence>
<gene>
    <name evidence="4" type="ORF">LZZ85_05200</name>
</gene>
<accession>A0ABS9KMX0</accession>
<evidence type="ECO:0000313" key="4">
    <source>
        <dbReference type="EMBL" id="MCG2613663.1"/>
    </source>
</evidence>
<reference evidence="4" key="1">
    <citation type="submission" date="2022-01" db="EMBL/GenBank/DDBJ databases">
        <authorList>
            <person name="Jo J.-H."/>
            <person name="Im W.-T."/>
        </authorList>
    </citation>
    <scope>NUCLEOTIDE SEQUENCE</scope>
    <source>
        <strain evidence="4">NA20</strain>
    </source>
</reference>
<proteinExistence type="inferred from homology"/>
<dbReference type="InterPro" id="IPR013783">
    <property type="entry name" value="Ig-like_fold"/>
</dbReference>
<evidence type="ECO:0000259" key="3">
    <source>
        <dbReference type="SMART" id="SM00642"/>
    </source>
</evidence>
<dbReference type="SMART" id="SM00642">
    <property type="entry name" value="Aamy"/>
    <property type="match status" value="1"/>
</dbReference>
<dbReference type="Gene3D" id="2.60.40.10">
    <property type="entry name" value="Immunoglobulins"/>
    <property type="match status" value="1"/>
</dbReference>
<dbReference type="SUPFAM" id="SSF81296">
    <property type="entry name" value="E set domains"/>
    <property type="match status" value="1"/>
</dbReference>
<dbReference type="InterPro" id="IPR026444">
    <property type="entry name" value="Secre_tail"/>
</dbReference>
<keyword evidence="2" id="KW-0732">Signal</keyword>
<dbReference type="Pfam" id="PF00128">
    <property type="entry name" value="Alpha-amylase"/>
    <property type="match status" value="1"/>
</dbReference>
<keyword evidence="5" id="KW-1185">Reference proteome</keyword>
<dbReference type="Pfam" id="PF02922">
    <property type="entry name" value="CBM_48"/>
    <property type="match status" value="1"/>
</dbReference>
<dbReference type="EMBL" id="JAKLTR010000003">
    <property type="protein sequence ID" value="MCG2613663.1"/>
    <property type="molecule type" value="Genomic_DNA"/>
</dbReference>
<keyword evidence="4" id="KW-0378">Hydrolase</keyword>
<dbReference type="SUPFAM" id="SSF51445">
    <property type="entry name" value="(Trans)glycosidases"/>
    <property type="match status" value="1"/>
</dbReference>
<organism evidence="4 5">
    <name type="scientific">Terrimonas ginsenosidimutans</name>
    <dbReference type="NCBI Taxonomy" id="2908004"/>
    <lineage>
        <taxon>Bacteria</taxon>
        <taxon>Pseudomonadati</taxon>
        <taxon>Bacteroidota</taxon>
        <taxon>Chitinophagia</taxon>
        <taxon>Chitinophagales</taxon>
        <taxon>Chitinophagaceae</taxon>
        <taxon>Terrimonas</taxon>
    </lineage>
</organism>
<dbReference type="InterPro" id="IPR004193">
    <property type="entry name" value="Glyco_hydro_13_N"/>
</dbReference>
<evidence type="ECO:0000256" key="2">
    <source>
        <dbReference type="SAM" id="SignalP"/>
    </source>
</evidence>